<evidence type="ECO:0000313" key="1">
    <source>
        <dbReference type="EMBL" id="OBY65981.1"/>
    </source>
</evidence>
<dbReference type="EMBL" id="LSFM01000009">
    <property type="protein sequence ID" value="OBY65981.1"/>
    <property type="molecule type" value="Genomic_DNA"/>
</dbReference>
<accession>A0A1B8U2D4</accession>
<dbReference type="AlphaFoldDB" id="A0A1B8U2D4"/>
<name>A0A1B8U2D4_9FLAO</name>
<keyword evidence="2" id="KW-1185">Reference proteome</keyword>
<dbReference type="Proteomes" id="UP000092584">
    <property type="component" value="Unassembled WGS sequence"/>
</dbReference>
<dbReference type="RefSeq" id="WP_065317958.1">
    <property type="nucleotide sequence ID" value="NZ_LSFM01000009.1"/>
</dbReference>
<reference evidence="2" key="1">
    <citation type="submission" date="2016-02" db="EMBL/GenBank/DDBJ databases">
        <authorList>
            <person name="Shin S.-K."/>
            <person name="Yi H."/>
            <person name="Kim E."/>
        </authorList>
    </citation>
    <scope>NUCLEOTIDE SEQUENCE [LARGE SCALE GENOMIC DNA]</scope>
    <source>
        <strain evidence="2">LPB0003</strain>
    </source>
</reference>
<protein>
    <submittedName>
        <fullName evidence="1">Uncharacterized protein</fullName>
    </submittedName>
</protein>
<organism evidence="1 2">
    <name type="scientific">Polaribacter vadi</name>
    <dbReference type="NCBI Taxonomy" id="1774273"/>
    <lineage>
        <taxon>Bacteria</taxon>
        <taxon>Pseudomonadati</taxon>
        <taxon>Bacteroidota</taxon>
        <taxon>Flavobacteriia</taxon>
        <taxon>Flavobacteriales</taxon>
        <taxon>Flavobacteriaceae</taxon>
    </lineage>
</organism>
<evidence type="ECO:0000313" key="2">
    <source>
        <dbReference type="Proteomes" id="UP000092584"/>
    </source>
</evidence>
<proteinExistence type="predicted"/>
<comment type="caution">
    <text evidence="1">The sequence shown here is derived from an EMBL/GenBank/DDBJ whole genome shotgun (WGS) entry which is preliminary data.</text>
</comment>
<gene>
    <name evidence="1" type="ORF">LPB3_02125</name>
</gene>
<sequence>MEKQEQIIATDIETQIWYSIIKSLKKDKWKITAEYNQFDKGIDFDLYELKKNEEKILFAWDNWLEGEIKCSKERITILENDFGIKFKFGEPEHLTVNIIEKFNTLLTKK</sequence>